<keyword evidence="6" id="KW-1185">Reference proteome</keyword>
<proteinExistence type="predicted"/>
<keyword evidence="2" id="KW-0560">Oxidoreductase</keyword>
<dbReference type="InterPro" id="IPR011051">
    <property type="entry name" value="RmlC_Cupin_sf"/>
</dbReference>
<dbReference type="GO" id="GO:0046872">
    <property type="term" value="F:metal ion binding"/>
    <property type="evidence" value="ECO:0007669"/>
    <property type="project" value="UniProtKB-KW"/>
</dbReference>
<evidence type="ECO:0000256" key="2">
    <source>
        <dbReference type="ARBA" id="ARBA00023002"/>
    </source>
</evidence>
<feature type="region of interest" description="Disordered" evidence="4">
    <location>
        <begin position="188"/>
        <end position="211"/>
    </location>
</feature>
<evidence type="ECO:0000256" key="3">
    <source>
        <dbReference type="ARBA" id="ARBA00023004"/>
    </source>
</evidence>
<dbReference type="AlphaFoldDB" id="I7M2I5"/>
<feature type="region of interest" description="Disordered" evidence="4">
    <location>
        <begin position="333"/>
        <end position="352"/>
    </location>
</feature>
<dbReference type="PANTHER" id="PTHR22966">
    <property type="entry name" value="2-AMINOETHANETHIOL DIOXYGENASE"/>
    <property type="match status" value="1"/>
</dbReference>
<dbReference type="GeneID" id="7845988"/>
<organism evidence="5 6">
    <name type="scientific">Tetrahymena thermophila (strain SB210)</name>
    <dbReference type="NCBI Taxonomy" id="312017"/>
    <lineage>
        <taxon>Eukaryota</taxon>
        <taxon>Sar</taxon>
        <taxon>Alveolata</taxon>
        <taxon>Ciliophora</taxon>
        <taxon>Intramacronucleata</taxon>
        <taxon>Oligohymenophorea</taxon>
        <taxon>Hymenostomatida</taxon>
        <taxon>Tetrahymenina</taxon>
        <taxon>Tetrahymenidae</taxon>
        <taxon>Tetrahymena</taxon>
    </lineage>
</organism>
<evidence type="ECO:0000256" key="4">
    <source>
        <dbReference type="SAM" id="MobiDB-lite"/>
    </source>
</evidence>
<dbReference type="GO" id="GO:0016702">
    <property type="term" value="F:oxidoreductase activity, acting on single donors with incorporation of molecular oxygen, incorporation of two atoms of oxygen"/>
    <property type="evidence" value="ECO:0007669"/>
    <property type="project" value="InterPro"/>
</dbReference>
<sequence length="488" mass="55920">MYRSMLEAANEIYAEYISSGENIMEVAKKPTLLKLKDVIESVKKEHFGITSNQQANAILFSDKDTISYANIHSEDDERFSFGLFFIPKGGFLPLHDHPNMFVFSKILMGKVKRLSFTLTNRNIQFDYPQNLILQKLFFQQQQQQLLLQQRQLLAQKQQQTQMQQQNGQYVSINQFNDKTNINYPNMINQSGFNPTPAQINSNQKKNQTSQPAKAQINDLNGQRITPAQNEASAKNNYINQNLILQQQQQQQQQQSQMQNMNYQNNGIQKILNNIANSQKGGNNNSSFDINGFNGYSTDTKTQSGQFYSSPNLSESQERISSSGNIQINTNLNGNISNSNVNQKNSSAVSNANGQSYTNAQQQLNHQQQQQQQQARSDKKIPDYMNLMQQQQIVEAVLDSEEILSEGFIDDLDPLHKNLHYIEAVEDCVFFDVLLPHYDLKKRYCNYYNILKTPDPQTGKTLLSISNQPSNQNKVQYFTIEKSTCDYFN</sequence>
<protein>
    <submittedName>
        <fullName evidence="5">Uncharacterized protein</fullName>
    </submittedName>
</protein>
<dbReference type="OrthoDB" id="271433at2759"/>
<feature type="region of interest" description="Disordered" evidence="4">
    <location>
        <begin position="300"/>
        <end position="320"/>
    </location>
</feature>
<dbReference type="Gene3D" id="2.60.120.10">
    <property type="entry name" value="Jelly Rolls"/>
    <property type="match status" value="1"/>
</dbReference>
<dbReference type="InterPro" id="IPR012864">
    <property type="entry name" value="PCO/ADO"/>
</dbReference>
<dbReference type="InParanoid" id="I7M2I5"/>
<dbReference type="EMBL" id="GG662612">
    <property type="protein sequence ID" value="EAS00522.2"/>
    <property type="molecule type" value="Genomic_DNA"/>
</dbReference>
<keyword evidence="3" id="KW-0408">Iron</keyword>
<evidence type="ECO:0000256" key="1">
    <source>
        <dbReference type="ARBA" id="ARBA00022723"/>
    </source>
</evidence>
<dbReference type="SUPFAM" id="SSF51182">
    <property type="entry name" value="RmlC-like cupins"/>
    <property type="match status" value="1"/>
</dbReference>
<dbReference type="InterPro" id="IPR014710">
    <property type="entry name" value="RmlC-like_jellyroll"/>
</dbReference>
<dbReference type="KEGG" id="tet:TTHERM_00408750"/>
<accession>I7M2I5</accession>
<evidence type="ECO:0000313" key="6">
    <source>
        <dbReference type="Proteomes" id="UP000009168"/>
    </source>
</evidence>
<dbReference type="Proteomes" id="UP000009168">
    <property type="component" value="Unassembled WGS sequence"/>
</dbReference>
<dbReference type="RefSeq" id="XP_001020767.2">
    <property type="nucleotide sequence ID" value="XM_001020767.2"/>
</dbReference>
<evidence type="ECO:0000313" key="5">
    <source>
        <dbReference type="EMBL" id="EAS00522.2"/>
    </source>
</evidence>
<keyword evidence="1" id="KW-0479">Metal-binding</keyword>
<reference evidence="6" key="1">
    <citation type="journal article" date="2006" name="PLoS Biol.">
        <title>Macronuclear genome sequence of the ciliate Tetrahymena thermophila, a model eukaryote.</title>
        <authorList>
            <person name="Eisen J.A."/>
            <person name="Coyne R.S."/>
            <person name="Wu M."/>
            <person name="Wu D."/>
            <person name="Thiagarajan M."/>
            <person name="Wortman J.R."/>
            <person name="Badger J.H."/>
            <person name="Ren Q."/>
            <person name="Amedeo P."/>
            <person name="Jones K.M."/>
            <person name="Tallon L.J."/>
            <person name="Delcher A.L."/>
            <person name="Salzberg S.L."/>
            <person name="Silva J.C."/>
            <person name="Haas B.J."/>
            <person name="Majoros W.H."/>
            <person name="Farzad M."/>
            <person name="Carlton J.M."/>
            <person name="Smith R.K. Jr."/>
            <person name="Garg J."/>
            <person name="Pearlman R.E."/>
            <person name="Karrer K.M."/>
            <person name="Sun L."/>
            <person name="Manning G."/>
            <person name="Elde N.C."/>
            <person name="Turkewitz A.P."/>
            <person name="Asai D.J."/>
            <person name="Wilkes D.E."/>
            <person name="Wang Y."/>
            <person name="Cai H."/>
            <person name="Collins K."/>
            <person name="Stewart B.A."/>
            <person name="Lee S.R."/>
            <person name="Wilamowska K."/>
            <person name="Weinberg Z."/>
            <person name="Ruzzo W.L."/>
            <person name="Wloga D."/>
            <person name="Gaertig J."/>
            <person name="Frankel J."/>
            <person name="Tsao C.-C."/>
            <person name="Gorovsky M.A."/>
            <person name="Keeling P.J."/>
            <person name="Waller R.F."/>
            <person name="Patron N.J."/>
            <person name="Cherry J.M."/>
            <person name="Stover N.A."/>
            <person name="Krieger C.J."/>
            <person name="del Toro C."/>
            <person name="Ryder H.F."/>
            <person name="Williamson S.C."/>
            <person name="Barbeau R.A."/>
            <person name="Hamilton E.P."/>
            <person name="Orias E."/>
        </authorList>
    </citation>
    <scope>NUCLEOTIDE SEQUENCE [LARGE SCALE GENOMIC DNA]</scope>
    <source>
        <strain evidence="6">SB210</strain>
    </source>
</reference>
<dbReference type="Pfam" id="PF07847">
    <property type="entry name" value="PCO_ADO"/>
    <property type="match status" value="2"/>
</dbReference>
<name>I7M2I5_TETTS</name>
<dbReference type="PANTHER" id="PTHR22966:SF61">
    <property type="entry name" value="2-AMINOETHANETHIOL DIOXYGENASE"/>
    <property type="match status" value="1"/>
</dbReference>
<gene>
    <name evidence="5" type="ORF">TTHERM_00408750</name>
</gene>